<dbReference type="GO" id="GO:0045333">
    <property type="term" value="P:cellular respiration"/>
    <property type="evidence" value="ECO:0007669"/>
    <property type="project" value="TreeGrafter"/>
</dbReference>
<dbReference type="Gene3D" id="1.20.1440.230">
    <property type="entry name" value="NADH-ubiquinone oxidoreductase 51kDa subunit, iron-sulphur binding domain"/>
    <property type="match status" value="1"/>
</dbReference>
<evidence type="ECO:0000256" key="3">
    <source>
        <dbReference type="ARBA" id="ARBA00007523"/>
    </source>
</evidence>
<organism evidence="11 12">
    <name type="scientific">Streptomyces calidiresistens</name>
    <dbReference type="NCBI Taxonomy" id="1485586"/>
    <lineage>
        <taxon>Bacteria</taxon>
        <taxon>Bacillati</taxon>
        <taxon>Actinomycetota</taxon>
        <taxon>Actinomycetes</taxon>
        <taxon>Kitasatosporales</taxon>
        <taxon>Streptomycetaceae</taxon>
        <taxon>Streptomyces</taxon>
    </lineage>
</organism>
<dbReference type="Proteomes" id="UP000530234">
    <property type="component" value="Unassembled WGS sequence"/>
</dbReference>
<dbReference type="Pfam" id="PF10589">
    <property type="entry name" value="NADH_4Fe-4S"/>
    <property type="match status" value="1"/>
</dbReference>
<evidence type="ECO:0000313" key="12">
    <source>
        <dbReference type="Proteomes" id="UP000530234"/>
    </source>
</evidence>
<dbReference type="PANTHER" id="PTHR11780:SF10">
    <property type="entry name" value="NADH DEHYDROGENASE [UBIQUINONE] FLAVOPROTEIN 1, MITOCHONDRIAL"/>
    <property type="match status" value="1"/>
</dbReference>
<dbReference type="Gene3D" id="3.30.70.20">
    <property type="match status" value="1"/>
</dbReference>
<keyword evidence="6" id="KW-0288">FMN</keyword>
<evidence type="ECO:0000256" key="1">
    <source>
        <dbReference type="ARBA" id="ARBA00001917"/>
    </source>
</evidence>
<comment type="similarity">
    <text evidence="3">Belongs to the complex I 51 kDa subunit family.</text>
</comment>
<dbReference type="InterPro" id="IPR019575">
    <property type="entry name" value="Nuop51_4Fe4S-bd"/>
</dbReference>
<evidence type="ECO:0000313" key="11">
    <source>
        <dbReference type="EMBL" id="MBB0230355.1"/>
    </source>
</evidence>
<dbReference type="Gene3D" id="3.40.50.11540">
    <property type="entry name" value="NADH-ubiquinone oxidoreductase 51kDa subunit"/>
    <property type="match status" value="1"/>
</dbReference>
<keyword evidence="8" id="KW-0408">Iron</keyword>
<evidence type="ECO:0000256" key="4">
    <source>
        <dbReference type="ARBA" id="ARBA00022485"/>
    </source>
</evidence>
<evidence type="ECO:0000256" key="6">
    <source>
        <dbReference type="ARBA" id="ARBA00022643"/>
    </source>
</evidence>
<keyword evidence="4" id="KW-0004">4Fe-4S</keyword>
<dbReference type="InterPro" id="IPR050837">
    <property type="entry name" value="ComplexI_51kDa_subunit"/>
</dbReference>
<dbReference type="GO" id="GO:0046872">
    <property type="term" value="F:metal ion binding"/>
    <property type="evidence" value="ECO:0007669"/>
    <property type="project" value="UniProtKB-KW"/>
</dbReference>
<dbReference type="InterPro" id="IPR011538">
    <property type="entry name" value="Nuo51_FMN-bd"/>
</dbReference>
<dbReference type="Pfam" id="PF13459">
    <property type="entry name" value="Fer4_15"/>
    <property type="match status" value="1"/>
</dbReference>
<dbReference type="SUPFAM" id="SSF140490">
    <property type="entry name" value="Nqo1C-terminal domain-like"/>
    <property type="match status" value="1"/>
</dbReference>
<keyword evidence="12" id="KW-1185">Reference proteome</keyword>
<evidence type="ECO:0000256" key="7">
    <source>
        <dbReference type="ARBA" id="ARBA00022723"/>
    </source>
</evidence>
<protein>
    <submittedName>
        <fullName evidence="11">Oxidoreductase</fullName>
    </submittedName>
</protein>
<evidence type="ECO:0000256" key="5">
    <source>
        <dbReference type="ARBA" id="ARBA00022630"/>
    </source>
</evidence>
<keyword evidence="5" id="KW-0285">Flavoprotein</keyword>
<dbReference type="SMART" id="SM00928">
    <property type="entry name" value="NADH_4Fe-4S"/>
    <property type="match status" value="1"/>
</dbReference>
<evidence type="ECO:0000256" key="8">
    <source>
        <dbReference type="ARBA" id="ARBA00023004"/>
    </source>
</evidence>
<dbReference type="GO" id="GO:0003954">
    <property type="term" value="F:NADH dehydrogenase activity"/>
    <property type="evidence" value="ECO:0007669"/>
    <property type="project" value="TreeGrafter"/>
</dbReference>
<dbReference type="InterPro" id="IPR037207">
    <property type="entry name" value="Nuop51_4Fe4S-bd_sf"/>
</dbReference>
<feature type="domain" description="NADH-ubiquinone oxidoreductase 51kDa subunit iron-sulphur binding" evidence="10">
    <location>
        <begin position="302"/>
        <end position="346"/>
    </location>
</feature>
<dbReference type="SUPFAM" id="SSF54862">
    <property type="entry name" value="4Fe-4S ferredoxins"/>
    <property type="match status" value="1"/>
</dbReference>
<comment type="caution">
    <text evidence="11">The sequence shown here is derived from an EMBL/GenBank/DDBJ whole genome shotgun (WGS) entry which is preliminary data.</text>
</comment>
<keyword evidence="9" id="KW-0411">Iron-sulfur</keyword>
<comment type="cofactor">
    <cofactor evidence="1">
        <name>FMN</name>
        <dbReference type="ChEBI" id="CHEBI:58210"/>
    </cofactor>
</comment>
<dbReference type="AlphaFoldDB" id="A0A7W3T3N0"/>
<dbReference type="GO" id="GO:0051539">
    <property type="term" value="F:4 iron, 4 sulfur cluster binding"/>
    <property type="evidence" value="ECO:0007669"/>
    <property type="project" value="UniProtKB-KW"/>
</dbReference>
<name>A0A7W3T3N0_9ACTN</name>
<keyword evidence="7" id="KW-0479">Metal-binding</keyword>
<accession>A0A7W3T3N0</accession>
<dbReference type="SUPFAM" id="SSF142019">
    <property type="entry name" value="Nqo1 FMN-binding domain-like"/>
    <property type="match status" value="1"/>
</dbReference>
<evidence type="ECO:0000256" key="2">
    <source>
        <dbReference type="ARBA" id="ARBA00001966"/>
    </source>
</evidence>
<evidence type="ECO:0000259" key="10">
    <source>
        <dbReference type="SMART" id="SM00928"/>
    </source>
</evidence>
<gene>
    <name evidence="11" type="ORF">FOE67_12740</name>
</gene>
<dbReference type="InterPro" id="IPR037225">
    <property type="entry name" value="Nuo51_FMN-bd_sf"/>
</dbReference>
<proteinExistence type="inferred from homology"/>
<dbReference type="Gene3D" id="3.10.20.600">
    <property type="match status" value="1"/>
</dbReference>
<reference evidence="12" key="1">
    <citation type="submission" date="2019-10" db="EMBL/GenBank/DDBJ databases">
        <title>Streptomyces sp. nov., a novel actinobacterium isolated from alkaline environment.</title>
        <authorList>
            <person name="Golinska P."/>
        </authorList>
    </citation>
    <scope>NUCLEOTIDE SEQUENCE [LARGE SCALE GENOMIC DNA]</scope>
    <source>
        <strain evidence="12">DSM 42108</strain>
    </source>
</reference>
<dbReference type="EMBL" id="VKHS01000266">
    <property type="protein sequence ID" value="MBB0230355.1"/>
    <property type="molecule type" value="Genomic_DNA"/>
</dbReference>
<dbReference type="PANTHER" id="PTHR11780">
    <property type="entry name" value="NADH-UBIQUINONE OXIDOREDUCTASE FLAVOPROTEIN 1 NDUFV1"/>
    <property type="match status" value="1"/>
</dbReference>
<evidence type="ECO:0000256" key="9">
    <source>
        <dbReference type="ARBA" id="ARBA00023014"/>
    </source>
</evidence>
<comment type="cofactor">
    <cofactor evidence="2">
        <name>[4Fe-4S] cluster</name>
        <dbReference type="ChEBI" id="CHEBI:49883"/>
    </cofactor>
</comment>
<sequence>MGHARLLAGLDGLSRLDRVAHLAVHGDCPRLRLDEVVALAENISLRGRGGAGFPFARKVASVAEAANRRGLPTAVVVNGSEGEPSCLKDKALLRHAPHLVIDGAVLAAEALGAQEVVLGVTHPEVYSSVRDAIAELPPGRVPVRVQRLAERFVTGESSSMTRGLNGGPTLPSGQKIRTSEVGLHGLPTLFSNTETYAQLAVAARLGALGYREVGTPREPGTVLLSIAGACVMEAPAGAPLIDVLRLVGLDVGQGVLIGGYHGKWLSPATALYAELSRENLERHGATLGAGAILPLPAATCPVGETVRVARWMADESAGQCGPCLFGLPSLADALEAVWRGGGSAALDAVHNRMAAVRGRGACSHPDGTAGFVTSALDAFPGEFADHALGGGCGRSVLGTLPLPPEPGGIPIAEHEGPKLHVDWTLCQGHGLCADILPGVVELGPDGFPASATMAVPREARAMAIRAVRRCPALAMRVTD</sequence>
<dbReference type="Pfam" id="PF01512">
    <property type="entry name" value="Complex1_51K"/>
    <property type="match status" value="1"/>
</dbReference>